<reference evidence="2" key="2">
    <citation type="journal article" date="2015" name="Data Brief">
        <title>Shoot transcriptome of the giant reed, Arundo donax.</title>
        <authorList>
            <person name="Barrero R.A."/>
            <person name="Guerrero F.D."/>
            <person name="Moolhuijzen P."/>
            <person name="Goolsby J.A."/>
            <person name="Tidwell J."/>
            <person name="Bellgard S.E."/>
            <person name="Bellgard M.I."/>
        </authorList>
    </citation>
    <scope>NUCLEOTIDE SEQUENCE</scope>
    <source>
        <tissue evidence="2">Shoot tissue taken approximately 20 cm above the soil surface</tissue>
    </source>
</reference>
<proteinExistence type="predicted"/>
<evidence type="ECO:0000256" key="1">
    <source>
        <dbReference type="SAM" id="MobiDB-lite"/>
    </source>
</evidence>
<dbReference type="AlphaFoldDB" id="A0A0A9DAL4"/>
<protein>
    <submittedName>
        <fullName evidence="2">Uncharacterized protein</fullName>
    </submittedName>
</protein>
<dbReference type="EMBL" id="GBRH01213029">
    <property type="protein sequence ID" value="JAD84866.1"/>
    <property type="molecule type" value="Transcribed_RNA"/>
</dbReference>
<name>A0A0A9DAL4_ARUDO</name>
<sequence length="157" mass="16983">MQSVHHPPRDRAREVGASTSPDSKERLVGTLVWIFLAGAAPTVTTGQTVTRLMLCSCANLHASFSRSTLEIGYAQAPILLAVRYSTSDQEDSSSTRPSPCSGLLETAAADEVRTTRFTVPAFTHDLITFRVPWTAGSIGSFSGFFVWRFTGAAMRKA</sequence>
<organism evidence="2">
    <name type="scientific">Arundo donax</name>
    <name type="common">Giant reed</name>
    <name type="synonym">Donax arundinaceus</name>
    <dbReference type="NCBI Taxonomy" id="35708"/>
    <lineage>
        <taxon>Eukaryota</taxon>
        <taxon>Viridiplantae</taxon>
        <taxon>Streptophyta</taxon>
        <taxon>Embryophyta</taxon>
        <taxon>Tracheophyta</taxon>
        <taxon>Spermatophyta</taxon>
        <taxon>Magnoliopsida</taxon>
        <taxon>Liliopsida</taxon>
        <taxon>Poales</taxon>
        <taxon>Poaceae</taxon>
        <taxon>PACMAD clade</taxon>
        <taxon>Arundinoideae</taxon>
        <taxon>Arundineae</taxon>
        <taxon>Arundo</taxon>
    </lineage>
</organism>
<evidence type="ECO:0000313" key="2">
    <source>
        <dbReference type="EMBL" id="JAD84866.1"/>
    </source>
</evidence>
<reference evidence="2" key="1">
    <citation type="submission" date="2014-09" db="EMBL/GenBank/DDBJ databases">
        <authorList>
            <person name="Magalhaes I.L.F."/>
            <person name="Oliveira U."/>
            <person name="Santos F.R."/>
            <person name="Vidigal T.H.D.A."/>
            <person name="Brescovit A.D."/>
            <person name="Santos A.J."/>
        </authorList>
    </citation>
    <scope>NUCLEOTIDE SEQUENCE</scope>
    <source>
        <tissue evidence="2">Shoot tissue taken approximately 20 cm above the soil surface</tissue>
    </source>
</reference>
<feature type="region of interest" description="Disordered" evidence="1">
    <location>
        <begin position="1"/>
        <end position="22"/>
    </location>
</feature>
<accession>A0A0A9DAL4</accession>